<dbReference type="OrthoDB" id="19493at2759"/>
<dbReference type="PANTHER" id="PTHR23287">
    <property type="entry name" value="RUBY-EYE2-LIKE PROTEIN"/>
    <property type="match status" value="1"/>
</dbReference>
<dbReference type="Gene3D" id="2.130.10.10">
    <property type="entry name" value="YVTN repeat-like/Quinoprotein amine dehydrogenase"/>
    <property type="match status" value="1"/>
</dbReference>
<dbReference type="InterPro" id="IPR006594">
    <property type="entry name" value="LisH"/>
</dbReference>
<gene>
    <name evidence="3" type="ORF">TCLT_LOCUS4957</name>
</gene>
<dbReference type="PANTHER" id="PTHR23287:SF18">
    <property type="entry name" value="BLOC-2 COMPLEX MEMBER HPS5"/>
    <property type="match status" value="1"/>
</dbReference>
<evidence type="ECO:0000259" key="2">
    <source>
        <dbReference type="Pfam" id="PF23756"/>
    </source>
</evidence>
<dbReference type="SUPFAM" id="SSF50978">
    <property type="entry name" value="WD40 repeat-like"/>
    <property type="match status" value="1"/>
</dbReference>
<proteinExistence type="predicted"/>
<dbReference type="InterPro" id="IPR036322">
    <property type="entry name" value="WD40_repeat_dom_sf"/>
</dbReference>
<dbReference type="InterPro" id="IPR056499">
    <property type="entry name" value="Beta-prop_HPS5-like"/>
</dbReference>
<reference evidence="3 4" key="1">
    <citation type="submission" date="2018-11" db="EMBL/GenBank/DDBJ databases">
        <authorList>
            <consortium name="Pathogen Informatics"/>
        </authorList>
    </citation>
    <scope>NUCLEOTIDE SEQUENCE [LARGE SCALE GENOMIC DNA]</scope>
</reference>
<dbReference type="EMBL" id="UYYF01004313">
    <property type="protein sequence ID" value="VDN02148.1"/>
    <property type="molecule type" value="Genomic_DNA"/>
</dbReference>
<dbReference type="STRING" id="103827.A0A3P7KX08"/>
<evidence type="ECO:0000313" key="3">
    <source>
        <dbReference type="EMBL" id="VDN02148.1"/>
    </source>
</evidence>
<evidence type="ECO:0000256" key="1">
    <source>
        <dbReference type="SAM" id="MobiDB-lite"/>
    </source>
</evidence>
<dbReference type="AlphaFoldDB" id="A0A3P7KX08"/>
<accession>A0A3P7KX08</accession>
<feature type="domain" description="HPS5-like beta-propeller" evidence="2">
    <location>
        <begin position="39"/>
        <end position="397"/>
    </location>
</feature>
<dbReference type="GO" id="GO:0048066">
    <property type="term" value="P:developmental pigmentation"/>
    <property type="evidence" value="ECO:0007669"/>
    <property type="project" value="TreeGrafter"/>
</dbReference>
<dbReference type="PROSITE" id="PS50896">
    <property type="entry name" value="LISH"/>
    <property type="match status" value="1"/>
</dbReference>
<organism evidence="3 4">
    <name type="scientific">Thelazia callipaeda</name>
    <name type="common">Oriental eyeworm</name>
    <name type="synonym">Parasitic nematode</name>
    <dbReference type="NCBI Taxonomy" id="103827"/>
    <lineage>
        <taxon>Eukaryota</taxon>
        <taxon>Metazoa</taxon>
        <taxon>Ecdysozoa</taxon>
        <taxon>Nematoda</taxon>
        <taxon>Chromadorea</taxon>
        <taxon>Rhabditida</taxon>
        <taxon>Spirurina</taxon>
        <taxon>Spiruromorpha</taxon>
        <taxon>Thelazioidea</taxon>
        <taxon>Thelaziidae</taxon>
        <taxon>Thelazia</taxon>
    </lineage>
</organism>
<evidence type="ECO:0000313" key="4">
    <source>
        <dbReference type="Proteomes" id="UP000276776"/>
    </source>
</evidence>
<dbReference type="Pfam" id="PF23756">
    <property type="entry name" value="Beta-prop_HPS5"/>
    <property type="match status" value="1"/>
</dbReference>
<dbReference type="InterPro" id="IPR015943">
    <property type="entry name" value="WD40/YVTN_repeat-like_dom_sf"/>
</dbReference>
<feature type="region of interest" description="Disordered" evidence="1">
    <location>
        <begin position="487"/>
        <end position="506"/>
    </location>
</feature>
<sequence>MFSNQVNIVYEVIEYKTVKTETQKEDNSANNVLVTHLFVELTSLDELSFPTSSSARIKYTCLDASTHYLAVGSTTGTIYLFSRFASKHRSRLSSVPIQVVSTKDGPVVKLSISPNEKYLATASKRGSLTITALTGIGQNPTILFSVDSHVSRDENGQPAYVTELCWCKDSSKIYAGDTKGQISRTVINKRSFFRSPSNIIFKTDSEIVQFDLRDDMLLASTMTRCCICNLKTYSCIQVGKKLRRGRLGAVFYTDQQENCMAKNGQSVPQSTDISNDLTAIFASRPNGRLWEANNRGVVYSTHQYRNLKTFCRFPVISFRNNCTIDSVFNGEEIRSIDFGRLSLIRYNNNSFLMTKAGTSFCLIDPTDSHLVLVSTADFLGSVNEYAVNDTDVFLLSSETDYVLNKSAFSWDHKLLEDILNKIILQHYRSQNIHDTLRKLLKETKDNVVIDQAPKLAVHRLNSGIHRVVQTSENSGYEDDFTFRAPSPLRLRSRSSPRTESRNTWKRRSLPLNQLTVQRSDVDNLELQNSEERRKKLLQGAQTLLLNKAKEPTMELVRDGGIESLQTLLDFSNTLVLFDQQVTVSDVIKDLDAAKKFLQLITSYKKIKEEQKQRTMQIDFESLFGRADPLQMLERCIESLPSSVSVNVARLQTVRRTRRGARIVKGIKPLGKKSVLFCRFFTTDLVSKKESVKSEHYIQFSQQHSVEHHNLASNKNLSLNCTETFNGVEKSKHGSLNQTLKIDMRSLEKSYVIEKNFMVVRPIEVTWTMSTEIKADVLADNKISDTILSNDDEEDEGLMQLSEVTITPAALSSSEARNLLEEDSVYCPVCDLHKSVKPSLRHAIIDKVLKLWHYVMIFGPKMCQLRVTVDCFAVGGVPIGMRQWSNLFDYYIAVVDSKNPVKSLCEDCLSFFDFDGHLKNKSSSLQDLIKQKLGTNIEEDDFKKEVQETIRSWDSNLVYQLFFTDDAIPSKRSSLICGDADNNRFDISQEKQNVECPKKFLWLSTLKISQLLLCMRYCEGLETVFQYLKNNKQLVSRLTAEDWQWLFVMKAYELDRACYLMPKEVIADLLTELRISLIEDVGSVLSASFSNSIRNEINNSDGGIEIFIDGNCPCCTLPLKMRVTQDDGYITLFRCGKGLRIIF</sequence>
<dbReference type="GO" id="GO:0005737">
    <property type="term" value="C:cytoplasm"/>
    <property type="evidence" value="ECO:0007669"/>
    <property type="project" value="TreeGrafter"/>
</dbReference>
<name>A0A3P7KX08_THECL</name>
<protein>
    <recommendedName>
        <fullName evidence="2">HPS5-like beta-propeller domain-containing protein</fullName>
    </recommendedName>
</protein>
<dbReference type="Proteomes" id="UP000276776">
    <property type="component" value="Unassembled WGS sequence"/>
</dbReference>
<keyword evidence="4" id="KW-1185">Reference proteome</keyword>